<feature type="transmembrane region" description="Helical" evidence="5">
    <location>
        <begin position="183"/>
        <end position="203"/>
    </location>
</feature>
<comment type="caution">
    <text evidence="7">The sequence shown here is derived from an EMBL/GenBank/DDBJ whole genome shotgun (WGS) entry which is preliminary data.</text>
</comment>
<keyword evidence="4 5" id="KW-0472">Membrane</keyword>
<dbReference type="InterPro" id="IPR005372">
    <property type="entry name" value="UPF0182"/>
</dbReference>
<feature type="region of interest" description="Disordered" evidence="6">
    <location>
        <begin position="680"/>
        <end position="712"/>
    </location>
</feature>
<keyword evidence="8" id="KW-1185">Reference proteome</keyword>
<name>A0ABQ6HKA6_9MICO</name>
<feature type="compositionally biased region" description="Low complexity" evidence="6">
    <location>
        <begin position="934"/>
        <end position="945"/>
    </location>
</feature>
<feature type="region of interest" description="Disordered" evidence="6">
    <location>
        <begin position="873"/>
        <end position="893"/>
    </location>
</feature>
<evidence type="ECO:0000256" key="6">
    <source>
        <dbReference type="SAM" id="MobiDB-lite"/>
    </source>
</evidence>
<dbReference type="PANTHER" id="PTHR39344">
    <property type="entry name" value="UPF0182 PROTEIN SLL1060"/>
    <property type="match status" value="1"/>
</dbReference>
<feature type="compositionally biased region" description="Low complexity" evidence="6">
    <location>
        <begin position="682"/>
        <end position="709"/>
    </location>
</feature>
<reference evidence="8" key="1">
    <citation type="journal article" date="2019" name="Int. J. Syst. Evol. Microbiol.">
        <title>The Global Catalogue of Microorganisms (GCM) 10K type strain sequencing project: providing services to taxonomists for standard genome sequencing and annotation.</title>
        <authorList>
            <consortium name="The Broad Institute Genomics Platform"/>
            <consortium name="The Broad Institute Genome Sequencing Center for Infectious Disease"/>
            <person name="Wu L."/>
            <person name="Ma J."/>
        </authorList>
    </citation>
    <scope>NUCLEOTIDE SEQUENCE [LARGE SCALE GENOMIC DNA]</scope>
    <source>
        <strain evidence="8">NBRC 105830</strain>
    </source>
</reference>
<gene>
    <name evidence="7" type="ORF">GCM10025862_05190</name>
</gene>
<evidence type="ECO:0000256" key="3">
    <source>
        <dbReference type="ARBA" id="ARBA00022989"/>
    </source>
</evidence>
<sequence length="983" mass="104532">MLLTMGASVWTRVLWFQSLGYTSVFTTQLTTQALLFVVGGLVTALLVASSLAIGFRTRPIYAPSTPEQDALDRYRAMFDPLRRLGVWLVPAVLGAFAGTAMASQWKTFLLWRNGGDFGTKDPAFGMDVGFFVFRLPWWEFFVDYVLMSLALATIVAALTHYVYGGLRLGGSAGGTRTTRAAIVHLSVLCAGLALVQAISYWLSRYSLSVQSSTKITGMTYTDAHAVLPSRSILAVAAVICALFFLATIRTGSWRLPIVGVSLLAVLALVVGTLYPAIVQSVQARPNQYSLETEYVDRNIKSTRAAFAIDKVIKSDYTATTTATPGQLRQDAETVPGIRIMDPSVVSTTFKQQQAIRGYYDFAPSLDVDRYTLDGKTQDTIVGVRELSLPASAQGTRNWVSDHTVYTHGYGVVAAYGNRKGPDGQPVYFETGTTPGPLKVTQPRVYFGELSTPYSIVGGPPGGTQRELDYGDTTSTYEGSGGVSIGSFARRLAYAVTYRDPNIVLSDTITDQSRLLDVREPRERVQAVAPWLTLDGNPYPTVVNGRIQWVVDGYTTSDHYPYSQLTQIGDATADSLTERPSSNVAALGAEQVNYMRNSVKATVDAYDGHVTLYAWDDTDPVLKAWSSAFGNTVEPLSAISGELMSHLRYPEDLFKVQRQLLASYHVTDPSTFLYESQKWKVPSDPTGSTTATPASGATTASPAATDSGDAQPPYYQSIAMPGTGSPTFSLTTSFIPNNRTRLSGYLSADSDAGATAGKRRAGYGILRLLQVDNDAVDGPGQVANKIKSSSDNSAAFSLTLSQWLNNGGSNLTMGNLLTLPVGGGFLYVQPLYLRGAAGGTSFPQVKAIVTVFGDKIAWSDSLDGALDALFAGSAGASSDDKASPPSGTPSGPVTGEVARQLRLAQQAMNDGQKALAKGDFAAYGQAQTRLKAALEAAVKAQQAPAPTGSPTPTPAATATPTPTPAATATPTPAATGTPTPTGTP</sequence>
<dbReference type="EMBL" id="BSUJ01000001">
    <property type="protein sequence ID" value="GMA18498.1"/>
    <property type="molecule type" value="Genomic_DNA"/>
</dbReference>
<dbReference type="Proteomes" id="UP001157109">
    <property type="component" value="Unassembled WGS sequence"/>
</dbReference>
<feature type="transmembrane region" description="Helical" evidence="5">
    <location>
        <begin position="257"/>
        <end position="277"/>
    </location>
</feature>
<comment type="similarity">
    <text evidence="5">Belongs to the UPF0182 family.</text>
</comment>
<feature type="region of interest" description="Disordered" evidence="6">
    <location>
        <begin position="934"/>
        <end position="983"/>
    </location>
</feature>
<accession>A0ABQ6HKA6</accession>
<organism evidence="7 8">
    <name type="scientific">Arsenicicoccus piscis</name>
    <dbReference type="NCBI Taxonomy" id="673954"/>
    <lineage>
        <taxon>Bacteria</taxon>
        <taxon>Bacillati</taxon>
        <taxon>Actinomycetota</taxon>
        <taxon>Actinomycetes</taxon>
        <taxon>Micrococcales</taxon>
        <taxon>Intrasporangiaceae</taxon>
        <taxon>Arsenicicoccus</taxon>
    </lineage>
</organism>
<comment type="subcellular location">
    <subcellularLocation>
        <location evidence="5">Cell membrane</location>
        <topology evidence="5">Multi-pass membrane protein</topology>
    </subcellularLocation>
</comment>
<keyword evidence="2 5" id="KW-0812">Transmembrane</keyword>
<feature type="compositionally biased region" description="Low complexity" evidence="6">
    <location>
        <begin position="953"/>
        <end position="983"/>
    </location>
</feature>
<comment type="caution">
    <text evidence="5">Lacks conserved residue(s) required for the propagation of feature annotation.</text>
</comment>
<keyword evidence="1 5" id="KW-1003">Cell membrane</keyword>
<evidence type="ECO:0000313" key="8">
    <source>
        <dbReference type="Proteomes" id="UP001157109"/>
    </source>
</evidence>
<feature type="transmembrane region" description="Helical" evidence="5">
    <location>
        <begin position="84"/>
        <end position="105"/>
    </location>
</feature>
<feature type="transmembrane region" description="Helical" evidence="5">
    <location>
        <begin position="144"/>
        <end position="163"/>
    </location>
</feature>
<evidence type="ECO:0000256" key="4">
    <source>
        <dbReference type="ARBA" id="ARBA00023136"/>
    </source>
</evidence>
<dbReference type="Pfam" id="PF03699">
    <property type="entry name" value="UPF0182"/>
    <property type="match status" value="1"/>
</dbReference>
<evidence type="ECO:0000256" key="1">
    <source>
        <dbReference type="ARBA" id="ARBA00022475"/>
    </source>
</evidence>
<proteinExistence type="inferred from homology"/>
<dbReference type="PANTHER" id="PTHR39344:SF1">
    <property type="entry name" value="UPF0182 PROTEIN SLL1060"/>
    <property type="match status" value="1"/>
</dbReference>
<evidence type="ECO:0000256" key="5">
    <source>
        <dbReference type="HAMAP-Rule" id="MF_01600"/>
    </source>
</evidence>
<feature type="transmembrane region" description="Helical" evidence="5">
    <location>
        <begin position="223"/>
        <end position="245"/>
    </location>
</feature>
<evidence type="ECO:0000256" key="2">
    <source>
        <dbReference type="ARBA" id="ARBA00022692"/>
    </source>
</evidence>
<evidence type="ECO:0000313" key="7">
    <source>
        <dbReference type="EMBL" id="GMA18498.1"/>
    </source>
</evidence>
<feature type="transmembrane region" description="Helical" evidence="5">
    <location>
        <begin position="33"/>
        <end position="55"/>
    </location>
</feature>
<keyword evidence="3 5" id="KW-1133">Transmembrane helix</keyword>
<dbReference type="HAMAP" id="MF_01600">
    <property type="entry name" value="UPF0182"/>
    <property type="match status" value="1"/>
</dbReference>
<protein>
    <recommendedName>
        <fullName evidence="5">UPF0182 protein GCM10025862_05190</fullName>
    </recommendedName>
</protein>